<dbReference type="InterPro" id="IPR038765">
    <property type="entry name" value="Papain-like_cys_pep_sf"/>
</dbReference>
<dbReference type="InterPro" id="IPR036238">
    <property type="entry name" value="Transglutaminase_C_sf"/>
</dbReference>
<keyword evidence="11" id="KW-1185">Reference proteome</keyword>
<dbReference type="PANTHER" id="PTHR11590">
    <property type="entry name" value="PROTEIN-GLUTAMINE GAMMA-GLUTAMYLTRANSFERASE"/>
    <property type="match status" value="1"/>
</dbReference>
<evidence type="ECO:0000256" key="3">
    <source>
        <dbReference type="ARBA" id="ARBA00022723"/>
    </source>
</evidence>
<dbReference type="InterPro" id="IPR002931">
    <property type="entry name" value="Transglutaminase-like"/>
</dbReference>
<dbReference type="InterPro" id="IPR050779">
    <property type="entry name" value="Transglutaminase"/>
</dbReference>
<dbReference type="EC" id="2.3.2.13" evidence="6"/>
<dbReference type="PIRSF" id="PIRSF000459">
    <property type="entry name" value="TGM_EBP42"/>
    <property type="match status" value="1"/>
</dbReference>
<evidence type="ECO:0000259" key="9">
    <source>
        <dbReference type="SMART" id="SM00460"/>
    </source>
</evidence>
<feature type="binding site" evidence="8">
    <location>
        <position position="428"/>
    </location>
    <ligand>
        <name>Ca(2+)</name>
        <dbReference type="ChEBI" id="CHEBI:29108"/>
    </ligand>
</feature>
<dbReference type="InterPro" id="IPR036985">
    <property type="entry name" value="Transglutaminase-like_sf"/>
</dbReference>
<feature type="domain" description="Transglutaminase-like" evidence="9">
    <location>
        <begin position="296"/>
        <end position="389"/>
    </location>
</feature>
<dbReference type="EMBL" id="JH431796">
    <property type="status" value="NOT_ANNOTATED_CDS"/>
    <property type="molecule type" value="Genomic_DNA"/>
</dbReference>
<keyword evidence="4 8" id="KW-0106">Calcium</keyword>
<dbReference type="InterPro" id="IPR013783">
    <property type="entry name" value="Ig-like_fold"/>
</dbReference>
<dbReference type="AlphaFoldDB" id="T1J2C6"/>
<keyword evidence="5" id="KW-0012">Acyltransferase</keyword>
<dbReference type="Gene3D" id="2.60.40.10">
    <property type="entry name" value="Immunoglobulins"/>
    <property type="match status" value="3"/>
</dbReference>
<dbReference type="SMART" id="SM00460">
    <property type="entry name" value="TGc"/>
    <property type="match status" value="1"/>
</dbReference>
<dbReference type="PANTHER" id="PTHR11590:SF40">
    <property type="entry name" value="HEMOCYTE PROTEIN-GLUTAMINE GAMMA-GLUTAMYLTRANSFERASE-LIKE PROTEIN"/>
    <property type="match status" value="1"/>
</dbReference>
<comment type="similarity">
    <text evidence="1">Belongs to the transglutaminase superfamily. Transglutaminase family.</text>
</comment>
<keyword evidence="3 8" id="KW-0479">Metal-binding</keyword>
<dbReference type="SUPFAM" id="SSF54001">
    <property type="entry name" value="Cysteine proteinases"/>
    <property type="match status" value="1"/>
</dbReference>
<feature type="binding site" evidence="8">
    <location>
        <position position="483"/>
    </location>
    <ligand>
        <name>Ca(2+)</name>
        <dbReference type="ChEBI" id="CHEBI:29108"/>
    </ligand>
</feature>
<reference evidence="11" key="1">
    <citation type="submission" date="2011-05" db="EMBL/GenBank/DDBJ databases">
        <authorList>
            <person name="Richards S.R."/>
            <person name="Qu J."/>
            <person name="Jiang H."/>
            <person name="Jhangiani S.N."/>
            <person name="Agravi P."/>
            <person name="Goodspeed R."/>
            <person name="Gross S."/>
            <person name="Mandapat C."/>
            <person name="Jackson L."/>
            <person name="Mathew T."/>
            <person name="Pu L."/>
            <person name="Thornton R."/>
            <person name="Saada N."/>
            <person name="Wilczek-Boney K.B."/>
            <person name="Lee S."/>
            <person name="Kovar C."/>
            <person name="Wu Y."/>
            <person name="Scherer S.E."/>
            <person name="Worley K.C."/>
            <person name="Muzny D.M."/>
            <person name="Gibbs R."/>
        </authorList>
    </citation>
    <scope>NUCLEOTIDE SEQUENCE</scope>
    <source>
        <strain evidence="11">Brora</strain>
    </source>
</reference>
<dbReference type="EnsemblMetazoa" id="SMAR007712-RA">
    <property type="protein sequence ID" value="SMAR007712-PA"/>
    <property type="gene ID" value="SMAR007712"/>
</dbReference>
<evidence type="ECO:0000256" key="6">
    <source>
        <dbReference type="ARBA" id="ARBA00024222"/>
    </source>
</evidence>
<proteinExistence type="inferred from homology"/>
<reference evidence="10" key="2">
    <citation type="submission" date="2015-02" db="UniProtKB">
        <authorList>
            <consortium name="EnsemblMetazoa"/>
        </authorList>
    </citation>
    <scope>IDENTIFICATION</scope>
</reference>
<comment type="cofactor">
    <cofactor evidence="8">
        <name>Ca(2+)</name>
        <dbReference type="ChEBI" id="CHEBI:29108"/>
    </cofactor>
    <text evidence="8">Binds 1 Ca(2+) ion per subunit.</text>
</comment>
<evidence type="ECO:0000256" key="4">
    <source>
        <dbReference type="ARBA" id="ARBA00022837"/>
    </source>
</evidence>
<evidence type="ECO:0000313" key="10">
    <source>
        <dbReference type="EnsemblMetazoa" id="SMAR007712-PA"/>
    </source>
</evidence>
<evidence type="ECO:0000256" key="8">
    <source>
        <dbReference type="PIRSR" id="PIRSR000459-2"/>
    </source>
</evidence>
<evidence type="ECO:0000256" key="5">
    <source>
        <dbReference type="ARBA" id="ARBA00023315"/>
    </source>
</evidence>
<dbReference type="eggNOG" id="ENOG502QQ46">
    <property type="taxonomic scope" value="Eukaryota"/>
</dbReference>
<accession>T1J2C6</accession>
<dbReference type="PhylomeDB" id="T1J2C6"/>
<feature type="binding site" evidence="8">
    <location>
        <position position="488"/>
    </location>
    <ligand>
        <name>Ca(2+)</name>
        <dbReference type="ChEBI" id="CHEBI:29108"/>
    </ligand>
</feature>
<dbReference type="Gene3D" id="3.90.260.10">
    <property type="entry name" value="Transglutaminase-like"/>
    <property type="match status" value="1"/>
</dbReference>
<dbReference type="InterPro" id="IPR014756">
    <property type="entry name" value="Ig_E-set"/>
</dbReference>
<dbReference type="InterPro" id="IPR023608">
    <property type="entry name" value="Transglutaminase_animal"/>
</dbReference>
<dbReference type="STRING" id="126957.T1J2C6"/>
<evidence type="ECO:0000256" key="1">
    <source>
        <dbReference type="ARBA" id="ARBA00005968"/>
    </source>
</evidence>
<feature type="active site" evidence="7">
    <location>
        <position position="304"/>
    </location>
</feature>
<feature type="active site" evidence="7">
    <location>
        <position position="386"/>
    </location>
</feature>
<dbReference type="OMA" id="EVQTLEW"/>
<sequence>MGSRCSCIMNRNQNKLPPPRLIGIELHKDENLKNHHTDKFKILENLVVRRGQDFKVTLMFDIPFDCENYLFELVFKTGSFPNLSNSTLVKLHEVHSSRDWKSRDWSVWSDSVDVVQQQSTISKQITLNITPGADAIVAEWHMEIQIFRREPYHPDNISPIVTYPVPKIFILFNPWSRLDDVYMKDEMKINEYVLNDLGKVWRGVNTSFRGMIWNYGQFENGILEASLRVLDVSPRLMRSQRGDAVTVSRELTAMVNSNDGDNGIVTGNWSGDYEGGRAPTDWQGSVEILEEWRSTGIPVNYGQCWVFAAVLTTIMRAIGIPCRTITNFESAHDTDATITHDIHVDLEGNRLEDESHDSIWNFHVWNEAWMARPDLPTGYSGWQVLDATPQERSATSGVFQTGPASVTAVRKGEVGLPYDTAFVFAEVNADKVTWLSRSIDEPLEVLNIEPNTIGQFISTKKPGQVLGGNADRRDVTHRYKAREMSLEERMTIMRAVDAAQSPARNIYHKSGHRDIKGSITIAKTPWIGDEFKIKVQIVSSSPERRTVDAIVKLESMLYTGAIHKLIKNQRITMGIEPLETREFEVTVRPREYVDKLIDQASMVTSALLIVQETRQVFPIERPFRFKLPDIDLETSDVLWVNQPNKVKVKFSNPLNMALTNGKIMIEGPGFNRHAIHHIENIKPRAAIEEYIDIIPTKNGALTMIASFCSTELRDVIGSKFINAEDSSRRVWN</sequence>
<dbReference type="GO" id="GO:0003810">
    <property type="term" value="F:protein-glutamine gamma-glutamyltransferase activity"/>
    <property type="evidence" value="ECO:0007669"/>
    <property type="project" value="UniProtKB-EC"/>
</dbReference>
<evidence type="ECO:0000256" key="7">
    <source>
        <dbReference type="PIRSR" id="PIRSR000459-1"/>
    </source>
</evidence>
<organism evidence="10 11">
    <name type="scientific">Strigamia maritima</name>
    <name type="common">European centipede</name>
    <name type="synonym">Geophilus maritimus</name>
    <dbReference type="NCBI Taxonomy" id="126957"/>
    <lineage>
        <taxon>Eukaryota</taxon>
        <taxon>Metazoa</taxon>
        <taxon>Ecdysozoa</taxon>
        <taxon>Arthropoda</taxon>
        <taxon>Myriapoda</taxon>
        <taxon>Chilopoda</taxon>
        <taxon>Pleurostigmophora</taxon>
        <taxon>Geophilomorpha</taxon>
        <taxon>Linotaeniidae</taxon>
        <taxon>Strigamia</taxon>
    </lineage>
</organism>
<keyword evidence="2" id="KW-0808">Transferase</keyword>
<dbReference type="SUPFAM" id="SSF49309">
    <property type="entry name" value="Transglutaminase, two C-terminal domains"/>
    <property type="match status" value="2"/>
</dbReference>
<evidence type="ECO:0000313" key="11">
    <source>
        <dbReference type="Proteomes" id="UP000014500"/>
    </source>
</evidence>
<dbReference type="InterPro" id="IPR001102">
    <property type="entry name" value="Transglutaminase_N"/>
</dbReference>
<dbReference type="Proteomes" id="UP000014500">
    <property type="component" value="Unassembled WGS sequence"/>
</dbReference>
<dbReference type="Pfam" id="PF01841">
    <property type="entry name" value="Transglut_core"/>
    <property type="match status" value="1"/>
</dbReference>
<protein>
    <recommendedName>
        <fullName evidence="6">protein-glutamine gamma-glutamyltransferase</fullName>
        <ecNumber evidence="6">2.3.2.13</ecNumber>
    </recommendedName>
</protein>
<dbReference type="SUPFAM" id="SSF81296">
    <property type="entry name" value="E set domains"/>
    <property type="match status" value="1"/>
</dbReference>
<name>T1J2C6_STRMM</name>
<dbReference type="HOGENOM" id="CLU_013435_0_2_1"/>
<dbReference type="GO" id="GO:0046872">
    <property type="term" value="F:metal ion binding"/>
    <property type="evidence" value="ECO:0007669"/>
    <property type="project" value="UniProtKB-KW"/>
</dbReference>
<feature type="active site" evidence="7">
    <location>
        <position position="363"/>
    </location>
</feature>
<dbReference type="Pfam" id="PF00868">
    <property type="entry name" value="Transglut_N"/>
    <property type="match status" value="1"/>
</dbReference>
<evidence type="ECO:0000256" key="2">
    <source>
        <dbReference type="ARBA" id="ARBA00022679"/>
    </source>
</evidence>
<dbReference type="FunFam" id="3.90.260.10:FF:000001">
    <property type="entry name" value="Protein-glutamine gamma-glutamyltransferase 2"/>
    <property type="match status" value="1"/>
</dbReference>
<feature type="binding site" evidence="8">
    <location>
        <position position="430"/>
    </location>
    <ligand>
        <name>Ca(2+)</name>
        <dbReference type="ChEBI" id="CHEBI:29108"/>
    </ligand>
</feature>